<organism evidence="2 3">
    <name type="scientific">Rhodococcus qingshengii</name>
    <dbReference type="NCBI Taxonomy" id="334542"/>
    <lineage>
        <taxon>Bacteria</taxon>
        <taxon>Bacillati</taxon>
        <taxon>Actinomycetota</taxon>
        <taxon>Actinomycetes</taxon>
        <taxon>Mycobacteriales</taxon>
        <taxon>Nocardiaceae</taxon>
        <taxon>Rhodococcus</taxon>
        <taxon>Rhodococcus erythropolis group</taxon>
    </lineage>
</organism>
<protein>
    <submittedName>
        <fullName evidence="2">Uncharacterized protein</fullName>
    </submittedName>
</protein>
<feature type="region of interest" description="Disordered" evidence="1">
    <location>
        <begin position="1"/>
        <end position="28"/>
    </location>
</feature>
<comment type="caution">
    <text evidence="2">The sequence shown here is derived from an EMBL/GenBank/DDBJ whole genome shotgun (WGS) entry which is preliminary data.</text>
</comment>
<sequence length="47" mass="4974">MTKNAEESGNEGYVSEYSTESSSDSCNPRSVAIDTAAFSADRASTHL</sequence>
<proteinExistence type="predicted"/>
<reference evidence="2" key="1">
    <citation type="submission" date="2023-02" db="EMBL/GenBank/DDBJ databases">
        <title>A novel hydrolase synthesized by Rhodococcus erythropolis HQ is responsible for the detoxification of Zearalenone.</title>
        <authorList>
            <person name="Hu J."/>
            <person name="Xu J."/>
        </authorList>
    </citation>
    <scope>NUCLEOTIDE SEQUENCE</scope>
    <source>
        <strain evidence="2">HQ</strain>
    </source>
</reference>
<name>A0AAW6LQS3_RHOSG</name>
<evidence type="ECO:0000256" key="1">
    <source>
        <dbReference type="SAM" id="MobiDB-lite"/>
    </source>
</evidence>
<evidence type="ECO:0000313" key="2">
    <source>
        <dbReference type="EMBL" id="MDE8647616.1"/>
    </source>
</evidence>
<dbReference type="AlphaFoldDB" id="A0AAW6LQS3"/>
<gene>
    <name evidence="2" type="ORF">PXH69_21815</name>
</gene>
<evidence type="ECO:0000313" key="3">
    <source>
        <dbReference type="Proteomes" id="UP001217325"/>
    </source>
</evidence>
<dbReference type="EMBL" id="JARDXE010000014">
    <property type="protein sequence ID" value="MDE8647616.1"/>
    <property type="molecule type" value="Genomic_DNA"/>
</dbReference>
<dbReference type="Proteomes" id="UP001217325">
    <property type="component" value="Unassembled WGS sequence"/>
</dbReference>
<dbReference type="RefSeq" id="WP_275232181.1">
    <property type="nucleotide sequence ID" value="NZ_JARDXE010000014.1"/>
</dbReference>
<feature type="compositionally biased region" description="Low complexity" evidence="1">
    <location>
        <begin position="15"/>
        <end position="25"/>
    </location>
</feature>
<accession>A0AAW6LQS3</accession>